<organism evidence="1 2">
    <name type="scientific">Trichinella pseudospiralis</name>
    <name type="common">Parasitic roundworm</name>
    <dbReference type="NCBI Taxonomy" id="6337"/>
    <lineage>
        <taxon>Eukaryota</taxon>
        <taxon>Metazoa</taxon>
        <taxon>Ecdysozoa</taxon>
        <taxon>Nematoda</taxon>
        <taxon>Enoplea</taxon>
        <taxon>Dorylaimia</taxon>
        <taxon>Trichinellida</taxon>
        <taxon>Trichinellidae</taxon>
        <taxon>Trichinella</taxon>
    </lineage>
</organism>
<gene>
    <name evidence="1" type="ORF">T4C_11565</name>
</gene>
<evidence type="ECO:0000313" key="2">
    <source>
        <dbReference type="Proteomes" id="UP000054826"/>
    </source>
</evidence>
<dbReference type="Proteomes" id="UP000054826">
    <property type="component" value="Unassembled WGS sequence"/>
</dbReference>
<dbReference type="AlphaFoldDB" id="A0A0V1K6V3"/>
<accession>A0A0V1K6V3</accession>
<reference evidence="1 2" key="1">
    <citation type="submission" date="2015-01" db="EMBL/GenBank/DDBJ databases">
        <title>Evolution of Trichinella species and genotypes.</title>
        <authorList>
            <person name="Korhonen P.K."/>
            <person name="Edoardo P."/>
            <person name="Giuseppe L.R."/>
            <person name="Gasser R.B."/>
        </authorList>
    </citation>
    <scope>NUCLEOTIDE SEQUENCE [LARGE SCALE GENOMIC DNA]</scope>
    <source>
        <strain evidence="1">ISS176</strain>
    </source>
</reference>
<comment type="caution">
    <text evidence="1">The sequence shown here is derived from an EMBL/GenBank/DDBJ whole genome shotgun (WGS) entry which is preliminary data.</text>
</comment>
<protein>
    <submittedName>
        <fullName evidence="1">Uncharacterized protein</fullName>
    </submittedName>
</protein>
<name>A0A0V1K6V3_TRIPS</name>
<evidence type="ECO:0000313" key="1">
    <source>
        <dbReference type="EMBL" id="KRZ42929.1"/>
    </source>
</evidence>
<sequence length="126" mass="13948">MFYKLVVSSQRAVATASPYLLCSSSPFNNLRNAVHDQADIWMPLSFKIFKFLLGNFRAATLQPVTATVSFLLAALQHLPAIIRHLAVVFYKAISALTTLDGAACPVYNPLGINMLSRSPKYNWTKT</sequence>
<dbReference type="EMBL" id="JYDV01000012">
    <property type="protein sequence ID" value="KRZ42929.1"/>
    <property type="molecule type" value="Genomic_DNA"/>
</dbReference>
<proteinExistence type="predicted"/>